<dbReference type="Gene3D" id="3.40.50.1000">
    <property type="entry name" value="HAD superfamily/HAD-like"/>
    <property type="match status" value="1"/>
</dbReference>
<dbReference type="NCBIfam" id="TIGR01509">
    <property type="entry name" value="HAD-SF-IA-v3"/>
    <property type="match status" value="1"/>
</dbReference>
<accession>A0A7H1J7X1</accession>
<keyword evidence="2" id="KW-1185">Reference proteome</keyword>
<dbReference type="InterPro" id="IPR023198">
    <property type="entry name" value="PGP-like_dom2"/>
</dbReference>
<dbReference type="AlphaFoldDB" id="A0A7H1J7X1"/>
<organism evidence="1 2">
    <name type="scientific">Marinomonas arctica</name>
    <dbReference type="NCBI Taxonomy" id="383750"/>
    <lineage>
        <taxon>Bacteria</taxon>
        <taxon>Pseudomonadati</taxon>
        <taxon>Pseudomonadota</taxon>
        <taxon>Gammaproteobacteria</taxon>
        <taxon>Oceanospirillales</taxon>
        <taxon>Oceanospirillaceae</taxon>
        <taxon>Marinomonas</taxon>
    </lineage>
</organism>
<evidence type="ECO:0000313" key="1">
    <source>
        <dbReference type="EMBL" id="QNT06587.1"/>
    </source>
</evidence>
<dbReference type="InterPro" id="IPR036412">
    <property type="entry name" value="HAD-like_sf"/>
</dbReference>
<dbReference type="PRINTS" id="PR00413">
    <property type="entry name" value="HADHALOGNASE"/>
</dbReference>
<dbReference type="PANTHER" id="PTHR18901">
    <property type="entry name" value="2-DEOXYGLUCOSE-6-PHOSPHATE PHOSPHATASE 2"/>
    <property type="match status" value="1"/>
</dbReference>
<dbReference type="Gene3D" id="1.10.150.240">
    <property type="entry name" value="Putative phosphatase, domain 2"/>
    <property type="match status" value="1"/>
</dbReference>
<dbReference type="NCBIfam" id="NF008087">
    <property type="entry name" value="PRK10826.1"/>
    <property type="match status" value="1"/>
</dbReference>
<dbReference type="InterPro" id="IPR023214">
    <property type="entry name" value="HAD_sf"/>
</dbReference>
<dbReference type="SFLD" id="SFLDS00003">
    <property type="entry name" value="Haloacid_Dehalogenase"/>
    <property type="match status" value="1"/>
</dbReference>
<dbReference type="InterPro" id="IPR041492">
    <property type="entry name" value="HAD_2"/>
</dbReference>
<name>A0A7H1J7X1_9GAMM</name>
<dbReference type="Pfam" id="PF13419">
    <property type="entry name" value="HAD_2"/>
    <property type="match status" value="1"/>
</dbReference>
<dbReference type="SFLD" id="SFLDG01135">
    <property type="entry name" value="C1.5.6:_HAD__Beta-PGM__Phospha"/>
    <property type="match status" value="1"/>
</dbReference>
<reference evidence="1 2" key="1">
    <citation type="submission" date="2020-09" db="EMBL/GenBank/DDBJ databases">
        <title>Complete genome sequence of an Arctic sea ice bacterium Marinomonas arctica BSI20414.</title>
        <authorList>
            <person name="Liao L."/>
            <person name="Chen B."/>
        </authorList>
    </citation>
    <scope>NUCLEOTIDE SEQUENCE [LARGE SCALE GENOMIC DNA]</scope>
    <source>
        <strain evidence="1 2">BSI20414</strain>
    </source>
</reference>
<dbReference type="SUPFAM" id="SSF56784">
    <property type="entry name" value="HAD-like"/>
    <property type="match status" value="1"/>
</dbReference>
<dbReference type="SFLD" id="SFLDG01129">
    <property type="entry name" value="C1.5:_HAD__Beta-PGM__Phosphata"/>
    <property type="match status" value="1"/>
</dbReference>
<dbReference type="KEGG" id="mard:IBG28_02705"/>
<protein>
    <submittedName>
        <fullName evidence="1">Hexitol phosphatase HxpB</fullName>
    </submittedName>
</protein>
<evidence type="ECO:0000313" key="2">
    <source>
        <dbReference type="Proteomes" id="UP000516370"/>
    </source>
</evidence>
<sequence length="221" mass="24471">MIQAVIFDMDGLLIDSEPFWKQAEYDVFSSVGVEVTTDLTEMTAAMTTREVTEFWYAKQPWLGASLEDVENRVVERVKYLIETQGKAMQGVHDVLSSLQQAKVKIGLATNSPKDIIPSVLHRLNIADYFMAYSSADEVNRGKPAPDVYQLTLKKLGTEAHQCIAFEDSLGGIKAALAAGIKAIAVPHANEFDHDKFDLAPHKLRSLSEFNHHIGNALLSQP</sequence>
<dbReference type="RefSeq" id="WP_188322948.1">
    <property type="nucleotide sequence ID" value="NZ_BMLJ01000033.1"/>
</dbReference>
<proteinExistence type="predicted"/>
<dbReference type="PANTHER" id="PTHR18901:SF38">
    <property type="entry name" value="PSEUDOURIDINE-5'-PHOSPHATASE"/>
    <property type="match status" value="1"/>
</dbReference>
<dbReference type="Proteomes" id="UP000516370">
    <property type="component" value="Chromosome"/>
</dbReference>
<dbReference type="EMBL" id="CP061081">
    <property type="protein sequence ID" value="QNT06587.1"/>
    <property type="molecule type" value="Genomic_DNA"/>
</dbReference>
<dbReference type="NCBIfam" id="TIGR01549">
    <property type="entry name" value="HAD-SF-IA-v1"/>
    <property type="match status" value="1"/>
</dbReference>
<dbReference type="CDD" id="cd07505">
    <property type="entry name" value="HAD_BPGM-like"/>
    <property type="match status" value="1"/>
</dbReference>
<dbReference type="InterPro" id="IPR006439">
    <property type="entry name" value="HAD-SF_hydro_IA"/>
</dbReference>
<gene>
    <name evidence="1" type="primary">hxpB</name>
    <name evidence="1" type="ORF">IBG28_02705</name>
</gene>